<dbReference type="EMBL" id="JBICCN010000040">
    <property type="protein sequence ID" value="KAL3099199.1"/>
    <property type="molecule type" value="Genomic_DNA"/>
</dbReference>
<reference evidence="2 3" key="1">
    <citation type="submission" date="2024-10" db="EMBL/GenBank/DDBJ databases">
        <authorList>
            <person name="Kim D."/>
        </authorList>
    </citation>
    <scope>NUCLEOTIDE SEQUENCE [LARGE SCALE GENOMIC DNA]</scope>
    <source>
        <strain evidence="2">Taebaek</strain>
    </source>
</reference>
<evidence type="ECO:0000313" key="3">
    <source>
        <dbReference type="Proteomes" id="UP001620645"/>
    </source>
</evidence>
<accession>A0ABD2K8V8</accession>
<protein>
    <submittedName>
        <fullName evidence="2">Uncharacterized protein</fullName>
    </submittedName>
</protein>
<dbReference type="Proteomes" id="UP001620645">
    <property type="component" value="Unassembled WGS sequence"/>
</dbReference>
<keyword evidence="3" id="KW-1185">Reference proteome</keyword>
<feature type="region of interest" description="Disordered" evidence="1">
    <location>
        <begin position="156"/>
        <end position="227"/>
    </location>
</feature>
<comment type="caution">
    <text evidence="2">The sequence shown here is derived from an EMBL/GenBank/DDBJ whole genome shotgun (WGS) entry which is preliminary data.</text>
</comment>
<name>A0ABD2K8V8_HETSC</name>
<gene>
    <name evidence="2" type="ORF">niasHS_000807</name>
</gene>
<dbReference type="AlphaFoldDB" id="A0ABD2K8V8"/>
<feature type="compositionally biased region" description="Basic and acidic residues" evidence="1">
    <location>
        <begin position="202"/>
        <end position="227"/>
    </location>
</feature>
<organism evidence="2 3">
    <name type="scientific">Heterodera schachtii</name>
    <name type="common">Sugarbeet cyst nematode worm</name>
    <name type="synonym">Tylenchus schachtii</name>
    <dbReference type="NCBI Taxonomy" id="97005"/>
    <lineage>
        <taxon>Eukaryota</taxon>
        <taxon>Metazoa</taxon>
        <taxon>Ecdysozoa</taxon>
        <taxon>Nematoda</taxon>
        <taxon>Chromadorea</taxon>
        <taxon>Rhabditida</taxon>
        <taxon>Tylenchina</taxon>
        <taxon>Tylenchomorpha</taxon>
        <taxon>Tylenchoidea</taxon>
        <taxon>Heteroderidae</taxon>
        <taxon>Heteroderinae</taxon>
        <taxon>Heterodera</taxon>
    </lineage>
</organism>
<evidence type="ECO:0000256" key="1">
    <source>
        <dbReference type="SAM" id="MobiDB-lite"/>
    </source>
</evidence>
<feature type="compositionally biased region" description="Gly residues" evidence="1">
    <location>
        <begin position="188"/>
        <end position="198"/>
    </location>
</feature>
<evidence type="ECO:0000313" key="2">
    <source>
        <dbReference type="EMBL" id="KAL3099199.1"/>
    </source>
</evidence>
<sequence>MRRRKLLKKHWSSAADEAAAQLIEMGGEEEITLLEMLEPRSAAASAVHSPTNFDNCHELEEMQQLIDKLAGSLRKQLDALVSTNRQKVQHCSVRWKNVKNSFLFADAIPGKERRKLESQTDECRLRSSLLTDKITNCLDYLQNFDTLLNSLQSEQKRKSGVGTSPAQKGPNWPIGGHFLPIITRHGGPFDGGRNGSAGGHLPRKDFDGDPDQDHDREPPVQESDRDQLVKTLMEIDDPDQDHDREPPVQESDRDQLVKTLMEMILAKITTESLLFKNLIEINWSRL</sequence>
<proteinExistence type="predicted"/>